<gene>
    <name evidence="4" type="ORF">J2851_003547</name>
</gene>
<reference evidence="4 5" key="1">
    <citation type="submission" date="2021-03" db="EMBL/GenBank/DDBJ databases">
        <title>Genomic Encyclopedia of Type Strains, Phase III (KMG-III): the genomes of soil and plant-associated and newly described type strains.</title>
        <authorList>
            <person name="Whitman W."/>
        </authorList>
    </citation>
    <scope>NUCLEOTIDE SEQUENCE [LARGE SCALE GENOMIC DNA]</scope>
    <source>
        <strain evidence="4 5">IMMIB AFH-6</strain>
    </source>
</reference>
<dbReference type="EMBL" id="JAGINP010000012">
    <property type="protein sequence ID" value="MBP2293763.1"/>
    <property type="molecule type" value="Genomic_DNA"/>
</dbReference>
<evidence type="ECO:0000313" key="4">
    <source>
        <dbReference type="EMBL" id="MBP2293763.1"/>
    </source>
</evidence>
<dbReference type="Gene3D" id="3.30.450.380">
    <property type="match status" value="1"/>
</dbReference>
<feature type="region of interest" description="Disordered" evidence="2">
    <location>
        <begin position="1"/>
        <end position="37"/>
    </location>
</feature>
<dbReference type="InterPro" id="IPR001482">
    <property type="entry name" value="T2SS/T4SS_dom"/>
</dbReference>
<comment type="caution">
    <text evidence="4">The sequence shown here is derived from an EMBL/GenBank/DDBJ whole genome shotgun (WGS) entry which is preliminary data.</text>
</comment>
<dbReference type="Proteomes" id="UP000781958">
    <property type="component" value="Unassembled WGS sequence"/>
</dbReference>
<dbReference type="InterPro" id="IPR050921">
    <property type="entry name" value="T4SS_GSP_E_ATPase"/>
</dbReference>
<accession>A0ABS4SMH5</accession>
<comment type="similarity">
    <text evidence="1">Belongs to the GSP E family.</text>
</comment>
<dbReference type="PANTHER" id="PTHR30486:SF15">
    <property type="entry name" value="TYPE II_IV SECRETION SYSTEM ATPASE"/>
    <property type="match status" value="1"/>
</dbReference>
<feature type="domain" description="Bacterial type II secretion system protein E" evidence="3">
    <location>
        <begin position="109"/>
        <end position="385"/>
    </location>
</feature>
<dbReference type="CDD" id="cd01130">
    <property type="entry name" value="VirB11-like_ATPase"/>
    <property type="match status" value="1"/>
</dbReference>
<protein>
    <submittedName>
        <fullName evidence="4">Pilus assembly protein CpaF</fullName>
    </submittedName>
</protein>
<evidence type="ECO:0000313" key="5">
    <source>
        <dbReference type="Proteomes" id="UP000781958"/>
    </source>
</evidence>
<dbReference type="PANTHER" id="PTHR30486">
    <property type="entry name" value="TWITCHING MOTILITY PROTEIN PILT"/>
    <property type="match status" value="1"/>
</dbReference>
<dbReference type="Gene3D" id="3.40.50.300">
    <property type="entry name" value="P-loop containing nucleotide triphosphate hydrolases"/>
    <property type="match status" value="1"/>
</dbReference>
<evidence type="ECO:0000256" key="2">
    <source>
        <dbReference type="SAM" id="MobiDB-lite"/>
    </source>
</evidence>
<dbReference type="InterPro" id="IPR027417">
    <property type="entry name" value="P-loop_NTPase"/>
</dbReference>
<evidence type="ECO:0000256" key="1">
    <source>
        <dbReference type="ARBA" id="ARBA00006611"/>
    </source>
</evidence>
<dbReference type="Pfam" id="PF00437">
    <property type="entry name" value="T2SSE"/>
    <property type="match status" value="1"/>
</dbReference>
<dbReference type="SUPFAM" id="SSF52540">
    <property type="entry name" value="P-loop containing nucleoside triphosphate hydrolases"/>
    <property type="match status" value="1"/>
</dbReference>
<organism evidence="4 5">
    <name type="scientific">Azospirillum rugosum</name>
    <dbReference type="NCBI Taxonomy" id="416170"/>
    <lineage>
        <taxon>Bacteria</taxon>
        <taxon>Pseudomonadati</taxon>
        <taxon>Pseudomonadota</taxon>
        <taxon>Alphaproteobacteria</taxon>
        <taxon>Rhodospirillales</taxon>
        <taxon>Azospirillaceae</taxon>
        <taxon>Azospirillum</taxon>
    </lineage>
</organism>
<dbReference type="RefSeq" id="WP_209767685.1">
    <property type="nucleotide sequence ID" value="NZ_JAGINP010000012.1"/>
</dbReference>
<name>A0ABS4SMH5_9PROT</name>
<keyword evidence="5" id="KW-1185">Reference proteome</keyword>
<feature type="compositionally biased region" description="Pro residues" evidence="2">
    <location>
        <begin position="18"/>
        <end position="32"/>
    </location>
</feature>
<evidence type="ECO:0000259" key="3">
    <source>
        <dbReference type="Pfam" id="PF00437"/>
    </source>
</evidence>
<proteinExistence type="inferred from homology"/>
<sequence>MFGRFRGGAAALVEPAPTAEPRPAPAPEPTAPARPVSFEDSERYIDLKVSLHRKLIDVINLAALDKMERDDIAREVNEILGDLLADEQIALNAGERSRLTRDIIDELLGLGPLEPLLKDPTVSDILVNTHAQVFIERRGTLELSSVKFRDERHLRRIIDRIVAAVGRRVDESQPMVDARLPDGSRVNAVVPPVAIDGSIVSIRKFSRTPLGVDRLVATGSITPEIAQVLRAVVKSRLNVLISGGTGTGKTTMLNALSSFIDERERVVTIEDAAELQLQQAHVVRLETRPANIEGRGEIAQRELVKNALRMRPDRIILGECRAGEAFDMLQAMNTGHDGSMTTIHANTCRDALGRLEQLIGMTGMNLPPRSMRAQIASAIHVIVQIRRFSDGRRRLVSLSEITGMEGEIVTMQEIFRFDQHGVDADGTVRGAHIATGVRPRFFEHAAACGLELPSRLFAPNHTLG</sequence>